<proteinExistence type="predicted"/>
<organism evidence="1 2">
    <name type="scientific">Candidatus Proximibacter danicus</name>
    <dbReference type="NCBI Taxonomy" id="2954365"/>
    <lineage>
        <taxon>Bacteria</taxon>
        <taxon>Pseudomonadati</taxon>
        <taxon>Pseudomonadota</taxon>
        <taxon>Betaproteobacteria</taxon>
        <taxon>Candidatus Proximibacter</taxon>
    </lineage>
</organism>
<reference evidence="1" key="1">
    <citation type="submission" date="2020-10" db="EMBL/GenBank/DDBJ databases">
        <title>Connecting structure to function with the recovery of over 1000 high-quality activated sludge metagenome-assembled genomes encoding full-length rRNA genes using long-read sequencing.</title>
        <authorList>
            <person name="Singleton C.M."/>
            <person name="Petriglieri F."/>
            <person name="Kristensen J.M."/>
            <person name="Kirkegaard R.H."/>
            <person name="Michaelsen T.Y."/>
            <person name="Andersen M.H."/>
            <person name="Karst S.M."/>
            <person name="Dueholm M.S."/>
            <person name="Nielsen P.H."/>
            <person name="Albertsen M."/>
        </authorList>
    </citation>
    <scope>NUCLEOTIDE SEQUENCE</scope>
    <source>
        <strain evidence="1">Hirt_18-Q3-R61-65_BATAC.395</strain>
    </source>
</reference>
<evidence type="ECO:0000313" key="1">
    <source>
        <dbReference type="EMBL" id="MBK8525432.1"/>
    </source>
</evidence>
<gene>
    <name evidence="1" type="ORF">IPL58_16195</name>
</gene>
<sequence>MAIALEFIDFIVPIAVIRTKYPGGWEQCLRDHEFLLGGRVWHDDHLFRDGAMNPGDIESLVEEWIELGFEPIVERDGHRIWKDCCVAESMFG</sequence>
<feature type="non-terminal residue" evidence="1">
    <location>
        <position position="92"/>
    </location>
</feature>
<protein>
    <submittedName>
        <fullName evidence="1">Uncharacterized protein</fullName>
    </submittedName>
</protein>
<dbReference type="AlphaFoldDB" id="A0A9D7PTA1"/>
<accession>A0A9D7PTA1</accession>
<dbReference type="Proteomes" id="UP000886689">
    <property type="component" value="Unassembled WGS sequence"/>
</dbReference>
<dbReference type="EMBL" id="JADJUC010000031">
    <property type="protein sequence ID" value="MBK8525432.1"/>
    <property type="molecule type" value="Genomic_DNA"/>
</dbReference>
<name>A0A9D7PTA1_9PROT</name>
<evidence type="ECO:0000313" key="2">
    <source>
        <dbReference type="Proteomes" id="UP000886689"/>
    </source>
</evidence>
<comment type="caution">
    <text evidence="1">The sequence shown here is derived from an EMBL/GenBank/DDBJ whole genome shotgun (WGS) entry which is preliminary data.</text>
</comment>